<comment type="similarity">
    <text evidence="1">Belongs to the 3-hydroxyacyl-CoA dehydrogenase family.</text>
</comment>
<evidence type="ECO:0000256" key="3">
    <source>
        <dbReference type="SAM" id="Coils"/>
    </source>
</evidence>
<evidence type="ECO:0000256" key="2">
    <source>
        <dbReference type="ARBA" id="ARBA00023002"/>
    </source>
</evidence>
<comment type="caution">
    <text evidence="7">The sequence shown here is derived from an EMBL/GenBank/DDBJ whole genome shotgun (WGS) entry which is preliminary data.</text>
</comment>
<feature type="domain" description="3-hydroxyacyl-CoA dehydrogenase C-terminal" evidence="5">
    <location>
        <begin position="189"/>
        <end position="285"/>
    </location>
</feature>
<dbReference type="Pfam" id="PF00725">
    <property type="entry name" value="3HCDH"/>
    <property type="match status" value="1"/>
</dbReference>
<evidence type="ECO:0000256" key="4">
    <source>
        <dbReference type="SAM" id="MobiDB-lite"/>
    </source>
</evidence>
<evidence type="ECO:0000259" key="6">
    <source>
        <dbReference type="Pfam" id="PF02737"/>
    </source>
</evidence>
<keyword evidence="8" id="KW-1185">Reference proteome</keyword>
<dbReference type="SUPFAM" id="SSF48179">
    <property type="entry name" value="6-phosphogluconate dehydrogenase C-terminal domain-like"/>
    <property type="match status" value="1"/>
</dbReference>
<dbReference type="Proteomes" id="UP001174196">
    <property type="component" value="Unassembled WGS sequence"/>
</dbReference>
<proteinExistence type="inferred from homology"/>
<sequence>MTVEPIVRTAVVGAGTMGNGIAEVLATAGKRVVLVDVSSSALERGMQAIRDRLRRRVQKQRMTAEEMKQALNRIESSGDLSAVAEAQLVIEAVVERLDVKKSLFAQLDEIADLEAILATNTSSLSVTAIASATKHPERVIGLHFFNPAPVMPLVEVVHGPLSEREVVDQAMAFVKEIGKDPVKVTDTPGFLVNRVARSFHSEAFRLVGDHVAEKQQVDRILRAAGFPMGPFELQDLIGIDINYAASCSVYEGYFHDPRFRPHPHQRQLVESGALGKKTGRGHYRYE</sequence>
<evidence type="ECO:0000313" key="7">
    <source>
        <dbReference type="EMBL" id="MDN4592377.1"/>
    </source>
</evidence>
<keyword evidence="3" id="KW-0175">Coiled coil</keyword>
<dbReference type="InterPro" id="IPR006176">
    <property type="entry name" value="3-OHacyl-CoA_DH_NAD-bd"/>
</dbReference>
<feature type="coiled-coil region" evidence="3">
    <location>
        <begin position="50"/>
        <end position="77"/>
    </location>
</feature>
<dbReference type="InterPro" id="IPR008927">
    <property type="entry name" value="6-PGluconate_DH-like_C_sf"/>
</dbReference>
<dbReference type="Pfam" id="PF02737">
    <property type="entry name" value="3HCDH_N"/>
    <property type="match status" value="1"/>
</dbReference>
<protein>
    <submittedName>
        <fullName evidence="7">3-hydroxyacyl-CoA dehydrogenase NAD-binding domain-containing protein</fullName>
    </submittedName>
</protein>
<dbReference type="RefSeq" id="WP_301237118.1">
    <property type="nucleotide sequence ID" value="NZ_JANRHH010000003.1"/>
</dbReference>
<evidence type="ECO:0000313" key="8">
    <source>
        <dbReference type="Proteomes" id="UP001174196"/>
    </source>
</evidence>
<feature type="domain" description="3-hydroxyacyl-CoA dehydrogenase NAD binding" evidence="6">
    <location>
        <begin position="9"/>
        <end position="186"/>
    </location>
</feature>
<dbReference type="Gene3D" id="1.10.1040.50">
    <property type="match status" value="1"/>
</dbReference>
<evidence type="ECO:0000256" key="1">
    <source>
        <dbReference type="ARBA" id="ARBA00009463"/>
    </source>
</evidence>
<dbReference type="EMBL" id="JANRHH010000003">
    <property type="protein sequence ID" value="MDN4592377.1"/>
    <property type="molecule type" value="Genomic_DNA"/>
</dbReference>
<dbReference type="SUPFAM" id="SSF51735">
    <property type="entry name" value="NAD(P)-binding Rossmann-fold domains"/>
    <property type="match status" value="1"/>
</dbReference>
<dbReference type="PIRSF" id="PIRSF000105">
    <property type="entry name" value="HCDH"/>
    <property type="match status" value="1"/>
</dbReference>
<dbReference type="Gene3D" id="3.40.50.720">
    <property type="entry name" value="NAD(P)-binding Rossmann-like Domain"/>
    <property type="match status" value="1"/>
</dbReference>
<dbReference type="InterPro" id="IPR006108">
    <property type="entry name" value="3HC_DH_C"/>
</dbReference>
<name>A0ABT8IHW9_9BACL</name>
<keyword evidence="2" id="KW-0560">Oxidoreductase</keyword>
<feature type="compositionally biased region" description="Basic residues" evidence="4">
    <location>
        <begin position="277"/>
        <end position="286"/>
    </location>
</feature>
<dbReference type="InterPro" id="IPR022694">
    <property type="entry name" value="3-OHacyl-CoA_DH"/>
</dbReference>
<gene>
    <name evidence="7" type="ORF">NWF35_00310</name>
</gene>
<evidence type="ECO:0000259" key="5">
    <source>
        <dbReference type="Pfam" id="PF00725"/>
    </source>
</evidence>
<reference evidence="7" key="1">
    <citation type="submission" date="2022-08" db="EMBL/GenBank/DDBJ databases">
        <title>Polycladomyces zharkentsis sp. nov., a novel thermophilic CMC and starch-degrading bacterium isolated from a geothermal spring in Kazakhstan.</title>
        <authorList>
            <person name="Mashzhan A."/>
            <person name="Kistaubaeva A."/>
            <person name="Javier-Lopez R."/>
            <person name="Birkeland N.-K."/>
        </authorList>
    </citation>
    <scope>NUCLEOTIDE SEQUENCE</scope>
    <source>
        <strain evidence="7">KSR 13</strain>
    </source>
</reference>
<accession>A0ABT8IHW9</accession>
<organism evidence="7 8">
    <name type="scientific">Polycladomyces subterraneus</name>
    <dbReference type="NCBI Taxonomy" id="1016997"/>
    <lineage>
        <taxon>Bacteria</taxon>
        <taxon>Bacillati</taxon>
        <taxon>Bacillota</taxon>
        <taxon>Bacilli</taxon>
        <taxon>Bacillales</taxon>
        <taxon>Thermoactinomycetaceae</taxon>
        <taxon>Polycladomyces</taxon>
    </lineage>
</organism>
<feature type="region of interest" description="Disordered" evidence="4">
    <location>
        <begin position="264"/>
        <end position="286"/>
    </location>
</feature>
<dbReference type="InterPro" id="IPR036291">
    <property type="entry name" value="NAD(P)-bd_dom_sf"/>
</dbReference>
<dbReference type="PANTHER" id="PTHR48075:SF5">
    <property type="entry name" value="3-HYDROXYBUTYRYL-COA DEHYDROGENASE"/>
    <property type="match status" value="1"/>
</dbReference>
<dbReference type="PANTHER" id="PTHR48075">
    <property type="entry name" value="3-HYDROXYACYL-COA DEHYDROGENASE FAMILY PROTEIN"/>
    <property type="match status" value="1"/>
</dbReference>